<organism evidence="2 3">
    <name type="scientific">Durusdinium trenchii</name>
    <dbReference type="NCBI Taxonomy" id="1381693"/>
    <lineage>
        <taxon>Eukaryota</taxon>
        <taxon>Sar</taxon>
        <taxon>Alveolata</taxon>
        <taxon>Dinophyceae</taxon>
        <taxon>Suessiales</taxon>
        <taxon>Symbiodiniaceae</taxon>
        <taxon>Durusdinium</taxon>
    </lineage>
</organism>
<accession>A0ABP0PZ86</accession>
<comment type="caution">
    <text evidence="2">The sequence shown here is derived from an EMBL/GenBank/DDBJ whole genome shotgun (WGS) entry which is preliminary data.</text>
</comment>
<keyword evidence="3" id="KW-1185">Reference proteome</keyword>
<protein>
    <submittedName>
        <fullName evidence="2">Uncharacterized protein</fullName>
    </submittedName>
</protein>
<evidence type="ECO:0000313" key="2">
    <source>
        <dbReference type="EMBL" id="CAK9080777.1"/>
    </source>
</evidence>
<feature type="coiled-coil region" evidence="1">
    <location>
        <begin position="3"/>
        <end position="158"/>
    </location>
</feature>
<name>A0ABP0PZ86_9DINO</name>
<dbReference type="Proteomes" id="UP001642464">
    <property type="component" value="Unassembled WGS sequence"/>
</dbReference>
<dbReference type="EMBL" id="CAXAMM010038773">
    <property type="protein sequence ID" value="CAK9080777.1"/>
    <property type="molecule type" value="Genomic_DNA"/>
</dbReference>
<evidence type="ECO:0000313" key="3">
    <source>
        <dbReference type="Proteomes" id="UP001642464"/>
    </source>
</evidence>
<reference evidence="2 3" key="1">
    <citation type="submission" date="2024-02" db="EMBL/GenBank/DDBJ databases">
        <authorList>
            <person name="Chen Y."/>
            <person name="Shah S."/>
            <person name="Dougan E. K."/>
            <person name="Thang M."/>
            <person name="Chan C."/>
        </authorList>
    </citation>
    <scope>NUCLEOTIDE SEQUENCE [LARGE SCALE GENOMIC DNA]</scope>
</reference>
<proteinExistence type="predicted"/>
<keyword evidence="1" id="KW-0175">Coiled coil</keyword>
<evidence type="ECO:0000256" key="1">
    <source>
        <dbReference type="SAM" id="Coils"/>
    </source>
</evidence>
<sequence length="498" mass="56679">MEMERLAAQARKMAEDRARMEAQLAEEKAKAEAAARLAAEAMEKRAKAEEEARLAAEAQKVAEEKMKAEAKRAQEKEAARLAAEEQQVAQQKKADEEARLAAVAQKAAQANAALAAEEERRLKAEAAVARAEAAKMALQKAREAAAAAELEAARTQAAATCELPEIPELTPHAIYMRCRRLCEKKASGRLQVSPEIHEQWTRGCRDELCLALVNALKIHGMDDNKKTRELVRAEFTQQMIYVKERLKEREEEIEGGWYTEERMASELKYIRKWKYDESVPEYFVQTHDKVTVKRKDLEKAQWTEDMEPDEEMPEFEMMQLEPSATKEAPSALQAMASANLHKFIEAFHQKASNLTSWITSLEVFKLVLLGTSCMNRALRLLYHGGAWLHRLEAAEISSLGLTFLRVYVKLAQICLAAKEPRFPVHSKHHMLFHTFHLMKCWAAKVEWQENPLADSCQQDEAFVGVLSRYSRRVSPKATIERTLDVYFTSLKKHLRGEE</sequence>
<gene>
    <name evidence="2" type="ORF">SCF082_LOCUS38484</name>
</gene>